<protein>
    <recommendedName>
        <fullName evidence="3">asparagine synthase (glutamine-hydrolyzing)</fullName>
        <ecNumber evidence="3">6.3.5.4</ecNumber>
    </recommendedName>
</protein>
<evidence type="ECO:0000313" key="8">
    <source>
        <dbReference type="Proteomes" id="UP000295680"/>
    </source>
</evidence>
<dbReference type="PANTHER" id="PTHR43284:SF1">
    <property type="entry name" value="ASPARAGINE SYNTHETASE"/>
    <property type="match status" value="1"/>
</dbReference>
<evidence type="ECO:0000256" key="4">
    <source>
        <dbReference type="ARBA" id="ARBA00022888"/>
    </source>
</evidence>
<dbReference type="Gene3D" id="3.60.20.10">
    <property type="entry name" value="Glutamine Phosphoribosylpyrophosphate, subunit 1, domain 1"/>
    <property type="match status" value="1"/>
</dbReference>
<dbReference type="InterPro" id="IPR006426">
    <property type="entry name" value="Asn_synth_AEB"/>
</dbReference>
<dbReference type="SUPFAM" id="SSF52402">
    <property type="entry name" value="Adenine nucleotide alpha hydrolases-like"/>
    <property type="match status" value="1"/>
</dbReference>
<keyword evidence="4" id="KW-0061">Asparagine biosynthesis</keyword>
<keyword evidence="4" id="KW-0028">Amino-acid biosynthesis</keyword>
<evidence type="ECO:0000256" key="1">
    <source>
        <dbReference type="ARBA" id="ARBA00005187"/>
    </source>
</evidence>
<dbReference type="InterPro" id="IPR001962">
    <property type="entry name" value="Asn_synthase"/>
</dbReference>
<proteinExistence type="inferred from homology"/>
<dbReference type="PIRSF" id="PIRSF001589">
    <property type="entry name" value="Asn_synthetase_glu-h"/>
    <property type="match status" value="1"/>
</dbReference>
<sequence>MNFVGIWRSPTASVAVLSATPGPETRTITVPGVEMIVIGHCLATDALLADGLTAVRVTGKPRQLTEWLGCYSLALLFSDEVTLIADPVGQFPLYVCDVPDGALFGTNATDIAARANARLDRIHIAAGLICPGALEVSDYRTPFHQVKQIPPGHLVRTGYSGRQLEKFDPVEPDKDLTFADAAERLRLSLTAAVSARATETPFMTTDFSGGIDSTSLALLAHGWNHGVKGLTYRSPANPVHDDPVRAENYLRFAPGLRHHWVDGTAEDLPYQDLVPARDDPHVSSIATGPLRARLRLAAELGSAVHLVGEGGDVVLGAPPAYLADLARRGDMGALWRHCVAWARIRQRSPLALARHAVALAATSRRRALLMLAASVGRATVPGEPLWEAEAIGYWDVPQTHWLAKPARAELAAHIHAVADRTFDTMGVGDIVARGQLRTQVLTQRAVRHVGDEFGIAVHAPFLDSEVVRACLSLPAFRRVDPTTPKPLLRTALSGLVPEPVLTRPTKGDYTRSAYLGIRRAAPALRRLLADSAAADHGLINPVPVRATLEGAVQGLPTPWGALNQVFAVEVWLRDVSRKVAGV</sequence>
<dbReference type="InterPro" id="IPR029055">
    <property type="entry name" value="Ntn_hydrolases_N"/>
</dbReference>
<dbReference type="AlphaFoldDB" id="A0A4V2S6Z7"/>
<accession>A0A4V2S6Z7</accession>
<dbReference type="InterPro" id="IPR051786">
    <property type="entry name" value="ASN_synthetase/amidase"/>
</dbReference>
<dbReference type="SUPFAM" id="SSF56235">
    <property type="entry name" value="N-terminal nucleophile aminohydrolases (Ntn hydrolases)"/>
    <property type="match status" value="1"/>
</dbReference>
<name>A0A4V2S6Z7_9PSEU</name>
<dbReference type="Gene3D" id="3.40.50.620">
    <property type="entry name" value="HUPs"/>
    <property type="match status" value="2"/>
</dbReference>
<evidence type="ECO:0000259" key="6">
    <source>
        <dbReference type="Pfam" id="PF00733"/>
    </source>
</evidence>
<dbReference type="NCBIfam" id="NF033561">
    <property type="entry name" value="macrolact_Ik_Al"/>
    <property type="match status" value="1"/>
</dbReference>
<reference evidence="7 8" key="1">
    <citation type="submission" date="2019-03" db="EMBL/GenBank/DDBJ databases">
        <title>Genomic Encyclopedia of Type Strains, Phase IV (KMG-IV): sequencing the most valuable type-strain genomes for metagenomic binning, comparative biology and taxonomic classification.</title>
        <authorList>
            <person name="Goeker M."/>
        </authorList>
    </citation>
    <scope>NUCLEOTIDE SEQUENCE [LARGE SCALE GENOMIC DNA]</scope>
    <source>
        <strain evidence="7 8">DSM 45934</strain>
    </source>
</reference>
<dbReference type="EC" id="6.3.5.4" evidence="3"/>
<dbReference type="Pfam" id="PF00733">
    <property type="entry name" value="Asn_synthase"/>
    <property type="match status" value="1"/>
</dbReference>
<evidence type="ECO:0000313" key="7">
    <source>
        <dbReference type="EMBL" id="TCO57960.1"/>
    </source>
</evidence>
<comment type="caution">
    <text evidence="7">The sequence shown here is derived from an EMBL/GenBank/DDBJ whole genome shotgun (WGS) entry which is preliminary data.</text>
</comment>
<evidence type="ECO:0000256" key="3">
    <source>
        <dbReference type="ARBA" id="ARBA00012737"/>
    </source>
</evidence>
<dbReference type="InterPro" id="IPR014729">
    <property type="entry name" value="Rossmann-like_a/b/a_fold"/>
</dbReference>
<gene>
    <name evidence="7" type="ORF">EV192_10522</name>
</gene>
<comment type="pathway">
    <text evidence="1">Amino-acid biosynthesis; L-asparagine biosynthesis; L-asparagine from L-aspartate (L-Gln route): step 1/1.</text>
</comment>
<evidence type="ECO:0000256" key="2">
    <source>
        <dbReference type="ARBA" id="ARBA00005752"/>
    </source>
</evidence>
<keyword evidence="8" id="KW-1185">Reference proteome</keyword>
<dbReference type="GO" id="GO:0004066">
    <property type="term" value="F:asparagine synthase (glutamine-hydrolyzing) activity"/>
    <property type="evidence" value="ECO:0007669"/>
    <property type="project" value="UniProtKB-EC"/>
</dbReference>
<evidence type="ECO:0000256" key="5">
    <source>
        <dbReference type="ARBA" id="ARBA00048741"/>
    </source>
</evidence>
<dbReference type="EMBL" id="SLWS01000005">
    <property type="protein sequence ID" value="TCO57960.1"/>
    <property type="molecule type" value="Genomic_DNA"/>
</dbReference>
<organism evidence="7 8">
    <name type="scientific">Actinocrispum wychmicini</name>
    <dbReference type="NCBI Taxonomy" id="1213861"/>
    <lineage>
        <taxon>Bacteria</taxon>
        <taxon>Bacillati</taxon>
        <taxon>Actinomycetota</taxon>
        <taxon>Actinomycetes</taxon>
        <taxon>Pseudonocardiales</taxon>
        <taxon>Pseudonocardiaceae</taxon>
        <taxon>Actinocrispum</taxon>
    </lineage>
</organism>
<comment type="similarity">
    <text evidence="2">Belongs to the asparagine synthetase family.</text>
</comment>
<comment type="catalytic activity">
    <reaction evidence="5">
        <text>L-aspartate + L-glutamine + ATP + H2O = L-asparagine + L-glutamate + AMP + diphosphate + H(+)</text>
        <dbReference type="Rhea" id="RHEA:12228"/>
        <dbReference type="ChEBI" id="CHEBI:15377"/>
        <dbReference type="ChEBI" id="CHEBI:15378"/>
        <dbReference type="ChEBI" id="CHEBI:29985"/>
        <dbReference type="ChEBI" id="CHEBI:29991"/>
        <dbReference type="ChEBI" id="CHEBI:30616"/>
        <dbReference type="ChEBI" id="CHEBI:33019"/>
        <dbReference type="ChEBI" id="CHEBI:58048"/>
        <dbReference type="ChEBI" id="CHEBI:58359"/>
        <dbReference type="ChEBI" id="CHEBI:456215"/>
        <dbReference type="EC" id="6.3.5.4"/>
    </reaction>
</comment>
<dbReference type="PANTHER" id="PTHR43284">
    <property type="entry name" value="ASPARAGINE SYNTHETASE (GLUTAMINE-HYDROLYZING)"/>
    <property type="match status" value="1"/>
</dbReference>
<feature type="domain" description="Asparagine synthetase" evidence="6">
    <location>
        <begin position="185"/>
        <end position="573"/>
    </location>
</feature>
<dbReference type="Proteomes" id="UP000295680">
    <property type="component" value="Unassembled WGS sequence"/>
</dbReference>
<dbReference type="GO" id="GO:0006529">
    <property type="term" value="P:asparagine biosynthetic process"/>
    <property type="evidence" value="ECO:0007669"/>
    <property type="project" value="UniProtKB-KW"/>
</dbReference>